<accession>A0A6J7GLK5</accession>
<organism evidence="2">
    <name type="scientific">freshwater metagenome</name>
    <dbReference type="NCBI Taxonomy" id="449393"/>
    <lineage>
        <taxon>unclassified sequences</taxon>
        <taxon>metagenomes</taxon>
        <taxon>ecological metagenomes</taxon>
    </lineage>
</organism>
<dbReference type="PANTHER" id="PTHR43798">
    <property type="entry name" value="MONOACYLGLYCEROL LIPASE"/>
    <property type="match status" value="1"/>
</dbReference>
<dbReference type="InterPro" id="IPR000073">
    <property type="entry name" value="AB_hydrolase_1"/>
</dbReference>
<dbReference type="InterPro" id="IPR000639">
    <property type="entry name" value="Epox_hydrolase-like"/>
</dbReference>
<dbReference type="GO" id="GO:0003824">
    <property type="term" value="F:catalytic activity"/>
    <property type="evidence" value="ECO:0007669"/>
    <property type="project" value="InterPro"/>
</dbReference>
<protein>
    <submittedName>
        <fullName evidence="2">Unannotated protein</fullName>
    </submittedName>
</protein>
<feature type="domain" description="AB hydrolase-1" evidence="1">
    <location>
        <begin position="39"/>
        <end position="281"/>
    </location>
</feature>
<evidence type="ECO:0000313" key="2">
    <source>
        <dbReference type="EMBL" id="CAB4907896.1"/>
    </source>
</evidence>
<dbReference type="PRINTS" id="PR00111">
    <property type="entry name" value="ABHYDROLASE"/>
</dbReference>
<dbReference type="InterPro" id="IPR050266">
    <property type="entry name" value="AB_hydrolase_sf"/>
</dbReference>
<reference evidence="2" key="1">
    <citation type="submission" date="2020-05" db="EMBL/GenBank/DDBJ databases">
        <authorList>
            <person name="Chiriac C."/>
            <person name="Salcher M."/>
            <person name="Ghai R."/>
            <person name="Kavagutti S V."/>
        </authorList>
    </citation>
    <scope>NUCLEOTIDE SEQUENCE</scope>
</reference>
<name>A0A6J7GLK5_9ZZZZ</name>
<dbReference type="AlphaFoldDB" id="A0A6J7GLK5"/>
<dbReference type="SUPFAM" id="SSF53474">
    <property type="entry name" value="alpha/beta-Hydrolases"/>
    <property type="match status" value="1"/>
</dbReference>
<sequence>MSPYSDLLARVPVDEHSGTIDAVDTRWWEYGDEKTSVDLVLVHGFRGDHHGLEPLIAGLGPRVRAVIPDLPGFGASSCFETEATIQAYAQWLVAFCARVAPGAAVLGHSFGSIVVAAARGRGLVSPHTILINPIAANALQGPRGLMTRLAVGYYKFAAWLPERLGYALLKNKAIVRVMSVTMAKTTDRQLRRWIHHEHDTYFSVFDGRRAVLEAFQASVTHDVSEFADALTGPTLMIVAEKDDITPLAKQFELAQRLPRAQVSVINHVGHLVHYETPLEATDAIRTFLSLPDRFS</sequence>
<dbReference type="EMBL" id="CAFBMB010000130">
    <property type="protein sequence ID" value="CAB4907896.1"/>
    <property type="molecule type" value="Genomic_DNA"/>
</dbReference>
<dbReference type="PANTHER" id="PTHR43798:SF33">
    <property type="entry name" value="HYDROLASE, PUTATIVE (AFU_ORTHOLOGUE AFUA_2G14860)-RELATED"/>
    <property type="match status" value="1"/>
</dbReference>
<evidence type="ECO:0000259" key="1">
    <source>
        <dbReference type="Pfam" id="PF12697"/>
    </source>
</evidence>
<gene>
    <name evidence="2" type="ORF">UFOPK3516_01307</name>
</gene>
<proteinExistence type="predicted"/>
<dbReference type="PRINTS" id="PR00412">
    <property type="entry name" value="EPOXHYDRLASE"/>
</dbReference>
<dbReference type="GO" id="GO:0016020">
    <property type="term" value="C:membrane"/>
    <property type="evidence" value="ECO:0007669"/>
    <property type="project" value="TreeGrafter"/>
</dbReference>
<dbReference type="InterPro" id="IPR029058">
    <property type="entry name" value="AB_hydrolase_fold"/>
</dbReference>
<dbReference type="Pfam" id="PF12697">
    <property type="entry name" value="Abhydrolase_6"/>
    <property type="match status" value="1"/>
</dbReference>
<dbReference type="Gene3D" id="3.40.50.1820">
    <property type="entry name" value="alpha/beta hydrolase"/>
    <property type="match status" value="1"/>
</dbReference>